<dbReference type="GO" id="GO:0044550">
    <property type="term" value="P:secondary metabolite biosynthetic process"/>
    <property type="evidence" value="ECO:0007669"/>
    <property type="project" value="TreeGrafter"/>
</dbReference>
<dbReference type="SUPFAM" id="SSF47336">
    <property type="entry name" value="ACP-like"/>
    <property type="match status" value="1"/>
</dbReference>
<dbReference type="FunFam" id="1.10.1200.10:FF:000005">
    <property type="entry name" value="Nonribosomal peptide synthetase 1"/>
    <property type="match status" value="1"/>
</dbReference>
<evidence type="ECO:0000256" key="3">
    <source>
        <dbReference type="ARBA" id="ARBA00022553"/>
    </source>
</evidence>
<dbReference type="PANTHER" id="PTHR45527">
    <property type="entry name" value="NONRIBOSOMAL PEPTIDE SYNTHETASE"/>
    <property type="match status" value="1"/>
</dbReference>
<evidence type="ECO:0000259" key="4">
    <source>
        <dbReference type="PROSITE" id="PS50075"/>
    </source>
</evidence>
<accession>B1T4Q3</accession>
<dbReference type="SUPFAM" id="SSF53474">
    <property type="entry name" value="alpha/beta-Hydrolases"/>
    <property type="match status" value="1"/>
</dbReference>
<gene>
    <name evidence="5" type="ORF">BamMEX5DRAFT_2769</name>
</gene>
<comment type="caution">
    <text evidence="5">The sequence shown here is derived from an EMBL/GenBank/DDBJ whole genome shotgun (WGS) entry which is preliminary data.</text>
</comment>
<evidence type="ECO:0000313" key="6">
    <source>
        <dbReference type="Proteomes" id="UP000004814"/>
    </source>
</evidence>
<dbReference type="PATRIC" id="fig|396597.7.peg.5300"/>
<dbReference type="InterPro" id="IPR006162">
    <property type="entry name" value="Ppantetheine_attach_site"/>
</dbReference>
<reference evidence="5 6" key="1">
    <citation type="submission" date="2008-03" db="EMBL/GenBank/DDBJ databases">
        <title>Sequencing of the draft genome and assembly of Burkholderia ambifaria MEX-5.</title>
        <authorList>
            <consortium name="US DOE Joint Genome Institute (JGI-PGF)"/>
            <person name="Copeland A."/>
            <person name="Lucas S."/>
            <person name="Lapidus A."/>
            <person name="Glavina del Rio T."/>
            <person name="Dalin E."/>
            <person name="Tice H."/>
            <person name="Bruce D."/>
            <person name="Goodwin L."/>
            <person name="Pitluck S."/>
            <person name="Larimer F."/>
            <person name="Land M.L."/>
            <person name="Hauser L."/>
            <person name="Tiedje J."/>
            <person name="Richardson P."/>
        </authorList>
    </citation>
    <scope>NUCLEOTIDE SEQUENCE [LARGE SCALE GENOMIC DNA]</scope>
    <source>
        <strain evidence="5 6">MEX-5</strain>
    </source>
</reference>
<dbReference type="EMBL" id="ABLK01000076">
    <property type="protein sequence ID" value="EDT41452.1"/>
    <property type="molecule type" value="Genomic_DNA"/>
</dbReference>
<evidence type="ECO:0000256" key="1">
    <source>
        <dbReference type="ARBA" id="ARBA00001957"/>
    </source>
</evidence>
<dbReference type="PROSITE" id="PS50075">
    <property type="entry name" value="CARRIER"/>
    <property type="match status" value="1"/>
</dbReference>
<keyword evidence="3" id="KW-0597">Phosphoprotein</keyword>
<protein>
    <submittedName>
        <fullName evidence="5">Phosphopantetheine-binding</fullName>
    </submittedName>
</protein>
<proteinExistence type="predicted"/>
<dbReference type="InterPro" id="IPR009081">
    <property type="entry name" value="PP-bd_ACP"/>
</dbReference>
<evidence type="ECO:0000256" key="2">
    <source>
        <dbReference type="ARBA" id="ARBA00022450"/>
    </source>
</evidence>
<dbReference type="InterPro" id="IPR001031">
    <property type="entry name" value="Thioesterase"/>
</dbReference>
<organism evidence="5 6">
    <name type="scientific">Burkholderia ambifaria MEX-5</name>
    <dbReference type="NCBI Taxonomy" id="396597"/>
    <lineage>
        <taxon>Bacteria</taxon>
        <taxon>Pseudomonadati</taxon>
        <taxon>Pseudomonadota</taxon>
        <taxon>Betaproteobacteria</taxon>
        <taxon>Burkholderiales</taxon>
        <taxon>Burkholderiaceae</taxon>
        <taxon>Burkholderia</taxon>
        <taxon>Burkholderia cepacia complex</taxon>
    </lineage>
</organism>
<name>B1T4Q3_9BURK</name>
<dbReference type="InterPro" id="IPR036736">
    <property type="entry name" value="ACP-like_sf"/>
</dbReference>
<dbReference type="RefSeq" id="WP_006758698.1">
    <property type="nucleotide sequence ID" value="NZ_ABLK01000076.1"/>
</dbReference>
<comment type="cofactor">
    <cofactor evidence="1">
        <name>pantetheine 4'-phosphate</name>
        <dbReference type="ChEBI" id="CHEBI:47942"/>
    </cofactor>
</comment>
<dbReference type="Proteomes" id="UP000004814">
    <property type="component" value="Unassembled WGS sequence"/>
</dbReference>
<dbReference type="Pfam" id="PF00975">
    <property type="entry name" value="Thioesterase"/>
    <property type="match status" value="1"/>
</dbReference>
<dbReference type="GO" id="GO:0031177">
    <property type="term" value="F:phosphopantetheine binding"/>
    <property type="evidence" value="ECO:0007669"/>
    <property type="project" value="TreeGrafter"/>
</dbReference>
<dbReference type="Gene3D" id="1.10.1200.10">
    <property type="entry name" value="ACP-like"/>
    <property type="match status" value="1"/>
</dbReference>
<dbReference type="GO" id="GO:0043041">
    <property type="term" value="P:amino acid activation for nonribosomal peptide biosynthetic process"/>
    <property type="evidence" value="ECO:0007669"/>
    <property type="project" value="TreeGrafter"/>
</dbReference>
<sequence length="386" mass="42030">MITEQQAHDSLPESQSVADATAPFIEPVTDTQQLVARIWSELFKKERIGLDDNFFALGGHSLLAVQTLWLVQQRAGVQVPIRDLFEAHTVLGLAARIDELRHAAETQAVDGLPNLLRLRQGTSPIRLVLVHPGGGGGTVAAYRALLDLVEGDPTIYGLSATDFDGRSIPASSVPEVAARYLAQLRAEAQEGPYCLIGWSAGGLIAYEMAQQMAEADQPPALLTLIDSKPLRRDVIGEEEERFEFDQFLRFVGWIDAASPATHNVQTNEALAPAAHWLARVHASLSPSASATLSLENLSYMHDVFRSLRLAYAAYEAPAYAGEVELFVPTPHASASVEYWRGRIGSVVVTATTGDHYSMLSAPHVQAIASVVNDRLRRIIAARQDRP</sequence>
<dbReference type="Pfam" id="PF00550">
    <property type="entry name" value="PP-binding"/>
    <property type="match status" value="1"/>
</dbReference>
<evidence type="ECO:0000313" key="5">
    <source>
        <dbReference type="EMBL" id="EDT41452.1"/>
    </source>
</evidence>
<dbReference type="PANTHER" id="PTHR45527:SF1">
    <property type="entry name" value="FATTY ACID SYNTHASE"/>
    <property type="match status" value="1"/>
</dbReference>
<dbReference type="Gene3D" id="3.40.50.1820">
    <property type="entry name" value="alpha/beta hydrolase"/>
    <property type="match status" value="1"/>
</dbReference>
<keyword evidence="2" id="KW-0596">Phosphopantetheine</keyword>
<dbReference type="PROSITE" id="PS00012">
    <property type="entry name" value="PHOSPHOPANTETHEINE"/>
    <property type="match status" value="1"/>
</dbReference>
<dbReference type="InterPro" id="IPR029058">
    <property type="entry name" value="AB_hydrolase_fold"/>
</dbReference>
<feature type="domain" description="Carrier" evidence="4">
    <location>
        <begin position="26"/>
        <end position="101"/>
    </location>
</feature>
<dbReference type="GO" id="GO:0005737">
    <property type="term" value="C:cytoplasm"/>
    <property type="evidence" value="ECO:0007669"/>
    <property type="project" value="TreeGrafter"/>
</dbReference>
<dbReference type="AlphaFoldDB" id="B1T4Q3"/>